<keyword evidence="4" id="KW-1185">Reference proteome</keyword>
<accession>A0AAN4VW18</accession>
<dbReference type="Proteomes" id="UP001310022">
    <property type="component" value="Unassembled WGS sequence"/>
</dbReference>
<sequence length="310" mass="33877">MNTLKSKELKVGAMVLVAFSLLYVGLRFLKGINFFSSSNTYYAVYTHVDGLIPSNPVLVNGLNVGMVTDIEILQDQGNQLKVEMLIDRKVKLGPKTVAELASNGLLGSKIIKLNVETNISEPLESGAKILSQEEKPFTAVVADQAAPIVDKLEKLLTDFQGSGAEAKNMMHSLAQTSASVDSLVLANQYRIALMLSNISQTSAQLTTTLVALDPTLKNVEKITADVASTDLSETVDHLNNNLLALQDILGQVNNGEGNMGKLLKDEALYENINHTVQSMDSLLMDLKEHPKRYVHFSMFGKKDKAEKEKK</sequence>
<feature type="domain" description="Mce/MlaD" evidence="2">
    <location>
        <begin position="38"/>
        <end position="114"/>
    </location>
</feature>
<evidence type="ECO:0000313" key="4">
    <source>
        <dbReference type="Proteomes" id="UP001310022"/>
    </source>
</evidence>
<evidence type="ECO:0000256" key="1">
    <source>
        <dbReference type="SAM" id="Phobius"/>
    </source>
</evidence>
<reference evidence="3 4" key="1">
    <citation type="submission" date="2021-12" db="EMBL/GenBank/DDBJ databases">
        <title>Genome sequencing of bacteria with rrn-lacking chromosome and rrn-plasmid.</title>
        <authorList>
            <person name="Anda M."/>
            <person name="Iwasaki W."/>
        </authorList>
    </citation>
    <scope>NUCLEOTIDE SEQUENCE [LARGE SCALE GENOMIC DNA]</scope>
    <source>
        <strain evidence="3 4">NBRC 15940</strain>
    </source>
</reference>
<name>A0AAN4VW18_9BACT</name>
<feature type="transmembrane region" description="Helical" evidence="1">
    <location>
        <begin position="12"/>
        <end position="29"/>
    </location>
</feature>
<dbReference type="InterPro" id="IPR052336">
    <property type="entry name" value="MlaD_Phospholipid_Transporter"/>
</dbReference>
<dbReference type="AlphaFoldDB" id="A0AAN4VW18"/>
<dbReference type="PANTHER" id="PTHR33371:SF4">
    <property type="entry name" value="INTERMEMBRANE PHOSPHOLIPID TRANSPORT SYSTEM BINDING PROTEIN MLAD"/>
    <property type="match status" value="1"/>
</dbReference>
<dbReference type="RefSeq" id="WP_338235958.1">
    <property type="nucleotide sequence ID" value="NZ_BQKE01000001.1"/>
</dbReference>
<keyword evidence="1" id="KW-1133">Transmembrane helix</keyword>
<dbReference type="Pfam" id="PF02470">
    <property type="entry name" value="MlaD"/>
    <property type="match status" value="1"/>
</dbReference>
<evidence type="ECO:0000313" key="3">
    <source>
        <dbReference type="EMBL" id="GJM60091.1"/>
    </source>
</evidence>
<dbReference type="EMBL" id="BQKE01000001">
    <property type="protein sequence ID" value="GJM60091.1"/>
    <property type="molecule type" value="Genomic_DNA"/>
</dbReference>
<proteinExistence type="predicted"/>
<keyword evidence="1" id="KW-0812">Transmembrane</keyword>
<evidence type="ECO:0000259" key="2">
    <source>
        <dbReference type="Pfam" id="PF02470"/>
    </source>
</evidence>
<dbReference type="InterPro" id="IPR003399">
    <property type="entry name" value="Mce/MlaD"/>
</dbReference>
<protein>
    <submittedName>
        <fullName evidence="3">Mammalian cell entry protein</fullName>
    </submittedName>
</protein>
<keyword evidence="1" id="KW-0472">Membrane</keyword>
<dbReference type="PANTHER" id="PTHR33371">
    <property type="entry name" value="INTERMEMBRANE PHOSPHOLIPID TRANSPORT SYSTEM BINDING PROTEIN MLAD-RELATED"/>
    <property type="match status" value="1"/>
</dbReference>
<organism evidence="3 4">
    <name type="scientific">Persicobacter diffluens</name>
    <dbReference type="NCBI Taxonomy" id="981"/>
    <lineage>
        <taxon>Bacteria</taxon>
        <taxon>Pseudomonadati</taxon>
        <taxon>Bacteroidota</taxon>
        <taxon>Cytophagia</taxon>
        <taxon>Cytophagales</taxon>
        <taxon>Persicobacteraceae</taxon>
        <taxon>Persicobacter</taxon>
    </lineage>
</organism>
<comment type="caution">
    <text evidence="3">The sequence shown here is derived from an EMBL/GenBank/DDBJ whole genome shotgun (WGS) entry which is preliminary data.</text>
</comment>
<gene>
    <name evidence="3" type="ORF">PEDI_06430</name>
</gene>